<name>A0A0C9TWT9_SPHS4</name>
<proteinExistence type="predicted"/>
<dbReference type="HOGENOM" id="CLU_085786_2_0_1"/>
<gene>
    <name evidence="1" type="ORF">M422DRAFT_34943</name>
</gene>
<dbReference type="EMBL" id="KN837195">
    <property type="protein sequence ID" value="KIJ34863.1"/>
    <property type="molecule type" value="Genomic_DNA"/>
</dbReference>
<accession>A0A0C9TWT9</accession>
<organism evidence="1 2">
    <name type="scientific">Sphaerobolus stellatus (strain SS14)</name>
    <dbReference type="NCBI Taxonomy" id="990650"/>
    <lineage>
        <taxon>Eukaryota</taxon>
        <taxon>Fungi</taxon>
        <taxon>Dikarya</taxon>
        <taxon>Basidiomycota</taxon>
        <taxon>Agaricomycotina</taxon>
        <taxon>Agaricomycetes</taxon>
        <taxon>Phallomycetidae</taxon>
        <taxon>Geastrales</taxon>
        <taxon>Sphaerobolaceae</taxon>
        <taxon>Sphaerobolus</taxon>
    </lineage>
</organism>
<dbReference type="Proteomes" id="UP000054279">
    <property type="component" value="Unassembled WGS sequence"/>
</dbReference>
<evidence type="ECO:0000313" key="2">
    <source>
        <dbReference type="Proteomes" id="UP000054279"/>
    </source>
</evidence>
<dbReference type="OrthoDB" id="3255221at2759"/>
<keyword evidence="2" id="KW-1185">Reference proteome</keyword>
<evidence type="ECO:0008006" key="3">
    <source>
        <dbReference type="Google" id="ProtNLM"/>
    </source>
</evidence>
<protein>
    <recommendedName>
        <fullName evidence="3">Fungal-type protein kinase domain-containing protein</fullName>
    </recommendedName>
</protein>
<sequence>MTFDVDTNWPVTLRTILKTSREENASLEGLYTTLFNYSFCSGDNLSYFVAAEDKPEEDLNHAGCDFIVFLVDEKEESLKPVLVAEIEEDSWVSSANTRLKADQRMRNRFDRMLRQCPLPQMYGLSLLGTSLRIYRADVATGQVDPISKGDPDSLSDNLLEGEWSLDILSQDGFKKMGGIVSYIHAESAKVEGQ</sequence>
<evidence type="ECO:0000313" key="1">
    <source>
        <dbReference type="EMBL" id="KIJ34863.1"/>
    </source>
</evidence>
<dbReference type="AlphaFoldDB" id="A0A0C9TWT9"/>
<reference evidence="1 2" key="1">
    <citation type="submission" date="2014-06" db="EMBL/GenBank/DDBJ databases">
        <title>Evolutionary Origins and Diversification of the Mycorrhizal Mutualists.</title>
        <authorList>
            <consortium name="DOE Joint Genome Institute"/>
            <consortium name="Mycorrhizal Genomics Consortium"/>
            <person name="Kohler A."/>
            <person name="Kuo A."/>
            <person name="Nagy L.G."/>
            <person name="Floudas D."/>
            <person name="Copeland A."/>
            <person name="Barry K.W."/>
            <person name="Cichocki N."/>
            <person name="Veneault-Fourrey C."/>
            <person name="LaButti K."/>
            <person name="Lindquist E.A."/>
            <person name="Lipzen A."/>
            <person name="Lundell T."/>
            <person name="Morin E."/>
            <person name="Murat C."/>
            <person name="Riley R."/>
            <person name="Ohm R."/>
            <person name="Sun H."/>
            <person name="Tunlid A."/>
            <person name="Henrissat B."/>
            <person name="Grigoriev I.V."/>
            <person name="Hibbett D.S."/>
            <person name="Martin F."/>
        </authorList>
    </citation>
    <scope>NUCLEOTIDE SEQUENCE [LARGE SCALE GENOMIC DNA]</scope>
    <source>
        <strain evidence="1 2">SS14</strain>
    </source>
</reference>